<reference evidence="1 2" key="1">
    <citation type="submission" date="2016-04" db="EMBL/GenBank/DDBJ databases">
        <title>The genome of Intoshia linei affirms orthonectids as highly simplified spiralians.</title>
        <authorList>
            <person name="Mikhailov K.V."/>
            <person name="Slusarev G.S."/>
            <person name="Nikitin M.A."/>
            <person name="Logacheva M.D."/>
            <person name="Penin A."/>
            <person name="Aleoshin V."/>
            <person name="Panchin Y.V."/>
        </authorList>
    </citation>
    <scope>NUCLEOTIDE SEQUENCE [LARGE SCALE GENOMIC DNA]</scope>
    <source>
        <strain evidence="1">Intl2013</strain>
        <tissue evidence="1">Whole animal</tissue>
    </source>
</reference>
<dbReference type="Proteomes" id="UP000078046">
    <property type="component" value="Unassembled WGS sequence"/>
</dbReference>
<evidence type="ECO:0000313" key="1">
    <source>
        <dbReference type="EMBL" id="OAF66346.1"/>
    </source>
</evidence>
<organism evidence="1 2">
    <name type="scientific">Intoshia linei</name>
    <dbReference type="NCBI Taxonomy" id="1819745"/>
    <lineage>
        <taxon>Eukaryota</taxon>
        <taxon>Metazoa</taxon>
        <taxon>Spiralia</taxon>
        <taxon>Lophotrochozoa</taxon>
        <taxon>Mesozoa</taxon>
        <taxon>Orthonectida</taxon>
        <taxon>Rhopaluridae</taxon>
        <taxon>Intoshia</taxon>
    </lineage>
</organism>
<gene>
    <name evidence="1" type="ORF">A3Q56_05893</name>
</gene>
<name>A0A177AWH8_9BILA</name>
<dbReference type="AlphaFoldDB" id="A0A177AWH8"/>
<sequence length="73" mass="8106">MSNLSEFGCMSTNGLVGKCHSSESIKINIQHLAYIISENCDNDEYSLKINDCGEILPNSQCCVFVEMKSNLKN</sequence>
<comment type="caution">
    <text evidence="1">The sequence shown here is derived from an EMBL/GenBank/DDBJ whole genome shotgun (WGS) entry which is preliminary data.</text>
</comment>
<proteinExistence type="predicted"/>
<dbReference type="OrthoDB" id="69964at2759"/>
<accession>A0A177AWH8</accession>
<keyword evidence="2" id="KW-1185">Reference proteome</keyword>
<protein>
    <submittedName>
        <fullName evidence="1">Uncharacterized protein</fullName>
    </submittedName>
</protein>
<evidence type="ECO:0000313" key="2">
    <source>
        <dbReference type="Proteomes" id="UP000078046"/>
    </source>
</evidence>
<dbReference type="EMBL" id="LWCA01000959">
    <property type="protein sequence ID" value="OAF66346.1"/>
    <property type="molecule type" value="Genomic_DNA"/>
</dbReference>